<evidence type="ECO:0000313" key="2">
    <source>
        <dbReference type="Proteomes" id="UP000694843"/>
    </source>
</evidence>
<proteinExistence type="predicted"/>
<dbReference type="OrthoDB" id="5976204at2759"/>
<accession>A0A8B7NSL4</accession>
<gene>
    <name evidence="3 4" type="primary">LOC108673392</name>
</gene>
<dbReference type="GeneID" id="108673392"/>
<evidence type="ECO:0000313" key="4">
    <source>
        <dbReference type="RefSeq" id="XP_018016702.1"/>
    </source>
</evidence>
<protein>
    <submittedName>
        <fullName evidence="3 4">Sericin 1</fullName>
    </submittedName>
</protein>
<reference evidence="3 4" key="1">
    <citation type="submission" date="2025-04" db="UniProtKB">
        <authorList>
            <consortium name="RefSeq"/>
        </authorList>
    </citation>
    <scope>IDENTIFICATION</scope>
    <source>
        <tissue evidence="3 4">Whole organism</tissue>
    </source>
</reference>
<feature type="region of interest" description="Disordered" evidence="1">
    <location>
        <begin position="673"/>
        <end position="692"/>
    </location>
</feature>
<feature type="compositionally biased region" description="Low complexity" evidence="1">
    <location>
        <begin position="432"/>
        <end position="448"/>
    </location>
</feature>
<keyword evidence="2" id="KW-1185">Reference proteome</keyword>
<feature type="compositionally biased region" description="Polar residues" evidence="1">
    <location>
        <begin position="421"/>
        <end position="431"/>
    </location>
</feature>
<sequence length="806" mass="85556">MAIGHECCLGVRNEEQAWRRAQLDDIRKLGQTSRVGLQFIDLKKRDNNKQVDKEKLITENEALSNHPVIVLGNSENLVSDADNKKQRKEGSVGSESMCASGILCPGVSPCIMSDFIHPIQGRVAIDDDGQEIGMLLVANDSDESSAENINMSDTSSEATDMVNTDLDRLCKNVEPMDVDDNECKADCSNDVLDESEGGMLSPDEGSKGSQSSDNGYASDSSVSDASDTELNQVKNPSEEESSSSEDESSPDDSPSPPSADESPLPSVEEVETRTGISFERTLSTSSQNDTSFSFSTSSANGHLSSSSSSGYTSYTNASRTTCEKTQHRSQVMGLLEGRLRLIDDSERCLLRYVLLKTNLSFLRKEARDERLSQHRRRRHHVLSHGYPETMSSGGLSQGLCDSPAVTAMAGSSFVAANSISPLARPTSSTSRSVSGTFTTTCTSGSGNSVPSRTPPVDGNDNNDDEPPLKRPRYAPDENKENYSTSSCSVFVSGVEYSSSETSGGYYSSGNGHYTSVCNSNGYYSTTSQSMYCMNHLSNHYSASSSNYFTNSCQFGGSSTQYISSYSCSSGSQTNNDRSSGSSSNDSSCSNVSSFSSSCGQVDAFSSAGCSNDASSSCSQASSDTNVGSSCSMSNGGLFNASNVTPSSCSSVGLRSNLDTIIEAIDQEIMRSNYSTSGSRSMSTTPTSGHSSYGSFSSYSNSGGLFDNSVGNHGSSHIFGNSEGTSYHIFGNSRHGSSSNMFVGNSSSSYGMNQGTSYSSSYSSYSSPFSDASSALPPQNPCGRSSQFSGNDFQSLVYNSLMASLES</sequence>
<feature type="region of interest" description="Disordered" evidence="1">
    <location>
        <begin position="767"/>
        <end position="787"/>
    </location>
</feature>
<organism evidence="2 4">
    <name type="scientific">Hyalella azteca</name>
    <name type="common">Amphipod</name>
    <dbReference type="NCBI Taxonomy" id="294128"/>
    <lineage>
        <taxon>Eukaryota</taxon>
        <taxon>Metazoa</taxon>
        <taxon>Ecdysozoa</taxon>
        <taxon>Arthropoda</taxon>
        <taxon>Crustacea</taxon>
        <taxon>Multicrustacea</taxon>
        <taxon>Malacostraca</taxon>
        <taxon>Eumalacostraca</taxon>
        <taxon>Peracarida</taxon>
        <taxon>Amphipoda</taxon>
        <taxon>Senticaudata</taxon>
        <taxon>Talitrida</taxon>
        <taxon>Talitroidea</taxon>
        <taxon>Hyalellidae</taxon>
        <taxon>Hyalella</taxon>
    </lineage>
</organism>
<evidence type="ECO:0000313" key="3">
    <source>
        <dbReference type="RefSeq" id="XP_018016701.1"/>
    </source>
</evidence>
<feature type="compositionally biased region" description="Polar residues" evidence="1">
    <location>
        <begin position="673"/>
        <end position="686"/>
    </location>
</feature>
<feature type="region of interest" description="Disordered" evidence="1">
    <location>
        <begin position="178"/>
        <end position="315"/>
    </location>
</feature>
<dbReference type="AlphaFoldDB" id="A0A8B7NSL4"/>
<feature type="compositionally biased region" description="Low complexity" evidence="1">
    <location>
        <begin position="295"/>
        <end position="315"/>
    </location>
</feature>
<dbReference type="KEGG" id="hazt:108673392"/>
<feature type="region of interest" description="Disordered" evidence="1">
    <location>
        <begin position="421"/>
        <end position="483"/>
    </location>
</feature>
<feature type="compositionally biased region" description="Polar residues" evidence="1">
    <location>
        <begin position="280"/>
        <end position="294"/>
    </location>
</feature>
<evidence type="ECO:0000256" key="1">
    <source>
        <dbReference type="SAM" id="MobiDB-lite"/>
    </source>
</evidence>
<feature type="compositionally biased region" description="Acidic residues" evidence="1">
    <location>
        <begin position="238"/>
        <end position="250"/>
    </location>
</feature>
<dbReference type="Proteomes" id="UP000694843">
    <property type="component" value="Unplaced"/>
</dbReference>
<dbReference type="RefSeq" id="XP_018016701.1">
    <property type="nucleotide sequence ID" value="XM_018161212.2"/>
</dbReference>
<dbReference type="RefSeq" id="XP_018016702.1">
    <property type="nucleotide sequence ID" value="XM_018161213.2"/>
</dbReference>
<name>A0A8B7NSL4_HYAAZ</name>